<keyword evidence="8" id="KW-1133">Transmembrane helix</keyword>
<dbReference type="KEGG" id="qlo:115985769"/>
<dbReference type="EMBL" id="LRBV02000004">
    <property type="status" value="NOT_ANNOTATED_CDS"/>
    <property type="molecule type" value="Genomic_DNA"/>
</dbReference>
<evidence type="ECO:0000313" key="13">
    <source>
        <dbReference type="EnsemblPlants" id="QL04p073323:mrna"/>
    </source>
</evidence>
<dbReference type="InterPro" id="IPR001611">
    <property type="entry name" value="Leu-rich_rpt"/>
</dbReference>
<gene>
    <name evidence="13" type="primary">LOC115985769</name>
</gene>
<evidence type="ECO:0000256" key="7">
    <source>
        <dbReference type="ARBA" id="ARBA00022737"/>
    </source>
</evidence>
<comment type="subcellular location">
    <subcellularLocation>
        <location evidence="1">Cell membrane</location>
        <topology evidence="1">Single-pass type I membrane protein</topology>
    </subcellularLocation>
</comment>
<dbReference type="InterPro" id="IPR046956">
    <property type="entry name" value="RLP23-like"/>
</dbReference>
<evidence type="ECO:0000256" key="11">
    <source>
        <dbReference type="ARBA" id="ARBA00023180"/>
    </source>
</evidence>
<reference evidence="13 14" key="1">
    <citation type="journal article" date="2016" name="G3 (Bethesda)">
        <title>First Draft Assembly and Annotation of the Genome of a California Endemic Oak Quercus lobata Nee (Fagaceae).</title>
        <authorList>
            <person name="Sork V.L."/>
            <person name="Fitz-Gibbon S.T."/>
            <person name="Puiu D."/>
            <person name="Crepeau M."/>
            <person name="Gugger P.F."/>
            <person name="Sherman R."/>
            <person name="Stevens K."/>
            <person name="Langley C.H."/>
            <person name="Pellegrini M."/>
            <person name="Salzberg S.L."/>
        </authorList>
    </citation>
    <scope>NUCLEOTIDE SEQUENCE [LARGE SCALE GENOMIC DNA]</scope>
    <source>
        <strain evidence="13 14">cv. SW786</strain>
    </source>
</reference>
<dbReference type="AlphaFoldDB" id="A0A7N2R3M1"/>
<dbReference type="Pfam" id="PF13855">
    <property type="entry name" value="LRR_8"/>
    <property type="match status" value="3"/>
</dbReference>
<keyword evidence="7" id="KW-0677">Repeat</keyword>
<dbReference type="InterPro" id="IPR013210">
    <property type="entry name" value="LRR_N_plant-typ"/>
</dbReference>
<evidence type="ECO:0000256" key="9">
    <source>
        <dbReference type="ARBA" id="ARBA00023136"/>
    </source>
</evidence>
<protein>
    <recommendedName>
        <fullName evidence="12">Leucine-rich repeat-containing N-terminal plant-type domain-containing protein</fullName>
    </recommendedName>
</protein>
<keyword evidence="4" id="KW-0433">Leucine-rich repeat</keyword>
<dbReference type="OrthoDB" id="1305316at2759"/>
<dbReference type="FunFam" id="3.80.10.10:FF:000095">
    <property type="entry name" value="LRR receptor-like serine/threonine-protein kinase GSO1"/>
    <property type="match status" value="1"/>
</dbReference>
<evidence type="ECO:0000313" key="14">
    <source>
        <dbReference type="Proteomes" id="UP000594261"/>
    </source>
</evidence>
<organism evidence="13 14">
    <name type="scientific">Quercus lobata</name>
    <name type="common">Valley oak</name>
    <dbReference type="NCBI Taxonomy" id="97700"/>
    <lineage>
        <taxon>Eukaryota</taxon>
        <taxon>Viridiplantae</taxon>
        <taxon>Streptophyta</taxon>
        <taxon>Embryophyta</taxon>
        <taxon>Tracheophyta</taxon>
        <taxon>Spermatophyta</taxon>
        <taxon>Magnoliopsida</taxon>
        <taxon>eudicotyledons</taxon>
        <taxon>Gunneridae</taxon>
        <taxon>Pentapetalae</taxon>
        <taxon>rosids</taxon>
        <taxon>fabids</taxon>
        <taxon>Fagales</taxon>
        <taxon>Fagaceae</taxon>
        <taxon>Quercus</taxon>
    </lineage>
</organism>
<reference evidence="13" key="2">
    <citation type="submission" date="2021-01" db="UniProtKB">
        <authorList>
            <consortium name="EnsemblPlants"/>
        </authorList>
    </citation>
    <scope>IDENTIFICATION</scope>
</reference>
<dbReference type="OMA" id="TITTWEN"/>
<dbReference type="Pfam" id="PF00560">
    <property type="entry name" value="LRR_1"/>
    <property type="match status" value="6"/>
</dbReference>
<keyword evidence="6" id="KW-0732">Signal</keyword>
<evidence type="ECO:0000256" key="2">
    <source>
        <dbReference type="ARBA" id="ARBA00009592"/>
    </source>
</evidence>
<evidence type="ECO:0000256" key="3">
    <source>
        <dbReference type="ARBA" id="ARBA00022475"/>
    </source>
</evidence>
<dbReference type="InterPro" id="IPR003591">
    <property type="entry name" value="Leu-rich_rpt_typical-subtyp"/>
</dbReference>
<accession>A0A7N2R3M1</accession>
<dbReference type="PRINTS" id="PR00019">
    <property type="entry name" value="LEURICHRPT"/>
</dbReference>
<evidence type="ECO:0000256" key="5">
    <source>
        <dbReference type="ARBA" id="ARBA00022692"/>
    </source>
</evidence>
<dbReference type="Gene3D" id="3.80.10.10">
    <property type="entry name" value="Ribonuclease Inhibitor"/>
    <property type="match status" value="4"/>
</dbReference>
<name>A0A7N2R3M1_QUELO</name>
<keyword evidence="14" id="KW-1185">Reference proteome</keyword>
<sequence>MPPCSALLRFSKSFSLKKFASLSDTSYPKTASWREDKHCCSWDGVECDKNTSHVVGLDLSSSWLMGHIHSNSTLFFLPNLRRLNLADNWFNDSLIPSEFGNFKSLAHLNLSDSIISGQIPFEISQLSSLLSLDLSKNWLLIKAPVWKRVIGNLTQLRELILDTTNMSSIRPNSLMNLSSSLTTLSLQDCDLRGNLKNYILCLPSIQTLDLSLNELLLIEAPVWKRVIGNLTQLRELILDYTNLSSIRPDSLMNLSSSLTTLSLRACDLRGKLENNILCLPSIQTLDLTGNWNLEGSLLKSNWSSTSLNILGLSGRMFSREFLNSIGNLKSLKHLALYDCNFTGSIPAWLGNLTKLTYLDLSSNSFSGLLPSSLFNLPNLSTLSLGNNQFVGPLPSHVSGLNLVDLYLSSNFLNGTLPSWLFSMPSLETLYLYRNQFVGEIGEFKYNSLKDLDLGYNKLHGSIPRSVSRLVNLTSLSLSSNNLSIMLGSEMFSKLKNLQILDLSNNSVSINNNAAYALPNLQELNLSSSNISEFPTFLRLTTNLQSLDLSNNKIYGRVPKWLGDMGMNSLYYVNLHDNLLQGPFPTLNFSSLHFMFFSNNKFTGEIPSFICDAIYLQVLDLSHNNLSGMIPRCLVNSTSLSVLDLRMNSLHGSIPTIFAKGNNFRNINLNGNQLEGSLPQSLVNCIDLEVLDLGNNKINGTFPYWLGSLQKLQILIIRSNRFQGI</sequence>
<dbReference type="GeneID" id="115985769"/>
<proteinExistence type="inferred from homology"/>
<dbReference type="Proteomes" id="UP000594261">
    <property type="component" value="Chromosome 4"/>
</dbReference>
<comment type="similarity">
    <text evidence="2">Belongs to the RLP family.</text>
</comment>
<evidence type="ECO:0000256" key="6">
    <source>
        <dbReference type="ARBA" id="ARBA00022729"/>
    </source>
</evidence>
<dbReference type="PANTHER" id="PTHR48061:SF46">
    <property type="entry name" value="LEUCINE-RICH REPEAT-CONTAINING N-TERMINAL PLANT-TYPE DOMAIN-CONTAINING PROTEIN"/>
    <property type="match status" value="1"/>
</dbReference>
<dbReference type="InterPro" id="IPR032675">
    <property type="entry name" value="LRR_dom_sf"/>
</dbReference>
<evidence type="ECO:0000256" key="10">
    <source>
        <dbReference type="ARBA" id="ARBA00023170"/>
    </source>
</evidence>
<evidence type="ECO:0000256" key="8">
    <source>
        <dbReference type="ARBA" id="ARBA00022989"/>
    </source>
</evidence>
<dbReference type="PROSITE" id="PS51450">
    <property type="entry name" value="LRR"/>
    <property type="match status" value="1"/>
</dbReference>
<keyword evidence="10" id="KW-0675">Receptor</keyword>
<evidence type="ECO:0000259" key="12">
    <source>
        <dbReference type="Pfam" id="PF08263"/>
    </source>
</evidence>
<keyword evidence="5" id="KW-0812">Transmembrane</keyword>
<dbReference type="EnsemblPlants" id="QL04p073323:mrna">
    <property type="protein sequence ID" value="QL04p073323:mrna"/>
    <property type="gene ID" value="QL04p073323"/>
</dbReference>
<feature type="domain" description="Leucine-rich repeat-containing N-terminal plant-type" evidence="12">
    <location>
        <begin position="7"/>
        <end position="48"/>
    </location>
</feature>
<evidence type="ECO:0000256" key="1">
    <source>
        <dbReference type="ARBA" id="ARBA00004251"/>
    </source>
</evidence>
<dbReference type="SUPFAM" id="SSF52058">
    <property type="entry name" value="L domain-like"/>
    <property type="match status" value="2"/>
</dbReference>
<dbReference type="FunFam" id="3.80.10.10:FF:000041">
    <property type="entry name" value="LRR receptor-like serine/threonine-protein kinase ERECTA"/>
    <property type="match status" value="1"/>
</dbReference>
<dbReference type="SUPFAM" id="SSF52047">
    <property type="entry name" value="RNI-like"/>
    <property type="match status" value="1"/>
</dbReference>
<dbReference type="InParanoid" id="A0A7N2R3M1"/>
<keyword evidence="11" id="KW-0325">Glycoprotein</keyword>
<keyword evidence="9" id="KW-0472">Membrane</keyword>
<dbReference type="SMART" id="SM00365">
    <property type="entry name" value="LRR_SD22"/>
    <property type="match status" value="5"/>
</dbReference>
<evidence type="ECO:0000256" key="4">
    <source>
        <dbReference type="ARBA" id="ARBA00022614"/>
    </source>
</evidence>
<keyword evidence="3" id="KW-1003">Cell membrane</keyword>
<dbReference type="GO" id="GO:0005886">
    <property type="term" value="C:plasma membrane"/>
    <property type="evidence" value="ECO:0007669"/>
    <property type="project" value="UniProtKB-SubCell"/>
</dbReference>
<dbReference type="SMART" id="SM00369">
    <property type="entry name" value="LRR_TYP"/>
    <property type="match status" value="10"/>
</dbReference>
<dbReference type="RefSeq" id="XP_030964528.1">
    <property type="nucleotide sequence ID" value="XM_031108668.1"/>
</dbReference>
<dbReference type="PANTHER" id="PTHR48061">
    <property type="entry name" value="LEUCINE-RICH REPEAT RECEPTOR PROTEIN KINASE EMS1-LIKE-RELATED"/>
    <property type="match status" value="1"/>
</dbReference>
<dbReference type="Pfam" id="PF08263">
    <property type="entry name" value="LRRNT_2"/>
    <property type="match status" value="1"/>
</dbReference>
<dbReference type="Gramene" id="QL04p073323:mrna">
    <property type="protein sequence ID" value="QL04p073323:mrna"/>
    <property type="gene ID" value="QL04p073323"/>
</dbReference>